<dbReference type="Proteomes" id="UP001215216">
    <property type="component" value="Chromosome"/>
</dbReference>
<gene>
    <name evidence="1" type="ORF">P7079_04940</name>
</gene>
<dbReference type="SUPFAM" id="SSF56784">
    <property type="entry name" value="HAD-like"/>
    <property type="match status" value="1"/>
</dbReference>
<organism evidence="1 2">
    <name type="scientific">Arcanobacterium canis</name>
    <dbReference type="NCBI Taxonomy" id="999183"/>
    <lineage>
        <taxon>Bacteria</taxon>
        <taxon>Bacillati</taxon>
        <taxon>Actinomycetota</taxon>
        <taxon>Actinomycetes</taxon>
        <taxon>Actinomycetales</taxon>
        <taxon>Actinomycetaceae</taxon>
        <taxon>Arcanobacterium</taxon>
    </lineage>
</organism>
<proteinExistence type="predicted"/>
<protein>
    <submittedName>
        <fullName evidence="1">HAD hydrolase-like protein</fullName>
    </submittedName>
</protein>
<dbReference type="Gene3D" id="3.40.50.1000">
    <property type="entry name" value="HAD superfamily/HAD-like"/>
    <property type="match status" value="1"/>
</dbReference>
<dbReference type="EMBL" id="CP121208">
    <property type="protein sequence ID" value="WFM82757.1"/>
    <property type="molecule type" value="Genomic_DNA"/>
</dbReference>
<name>A0ABY8FWY0_9ACTO</name>
<accession>A0ABY8FWY0</accession>
<dbReference type="InterPro" id="IPR023198">
    <property type="entry name" value="PGP-like_dom2"/>
</dbReference>
<dbReference type="InterPro" id="IPR023214">
    <property type="entry name" value="HAD_sf"/>
</dbReference>
<sequence>MPHTPTPVSHPLTQFTPHHDFFIGIDSDGCAIDQMTIKHYECFAPAYIKAFDLQPISTIARETALFVNLFSQTRGINRWASIDRFFELLKKRPEVIESGIQLPVGEDLKQFLNSGMPLSESGITTWLEQHPSAEIEQCITWGKIVNELVAWMVHNTQPFPGVRNALEAMGENADTMVVSAASLDMLHREWDEHDLAKYVHVIAGQEWGTKSQHIELFAKGRYRDDHILLIGDAPGDGKAAAEQGVLWYPILPGDEARSWERFTREALPRFFAEEYAGEYQHSLIEQYSSLLPSAAPWATIDNDRAS</sequence>
<evidence type="ECO:0000313" key="2">
    <source>
        <dbReference type="Proteomes" id="UP001215216"/>
    </source>
</evidence>
<evidence type="ECO:0000313" key="1">
    <source>
        <dbReference type="EMBL" id="WFM82757.1"/>
    </source>
</evidence>
<reference evidence="1 2" key="1">
    <citation type="submission" date="2023-03" db="EMBL/GenBank/DDBJ databases">
        <title>Complete genome of Arcanobacterium canis strain DSM 25104 isolated in 2010 from a canine otitis externa in Germany.</title>
        <authorList>
            <person name="Borowiak M."/>
            <person name="Kreitlow A."/>
            <person name="Malorny B."/>
            <person name="Laemmler C."/>
            <person name="Prenger-Berninghoff E."/>
            <person name="Ploetz M."/>
            <person name="Abdulmawjood A."/>
        </authorList>
    </citation>
    <scope>NUCLEOTIDE SEQUENCE [LARGE SCALE GENOMIC DNA]</scope>
    <source>
        <strain evidence="1 2">DSM 25104</strain>
    </source>
</reference>
<dbReference type="Gene3D" id="1.10.150.240">
    <property type="entry name" value="Putative phosphatase, domain 2"/>
    <property type="match status" value="1"/>
</dbReference>
<keyword evidence="2" id="KW-1185">Reference proteome</keyword>
<dbReference type="RefSeq" id="WP_278012183.1">
    <property type="nucleotide sequence ID" value="NZ_CP121208.1"/>
</dbReference>
<dbReference type="InterPro" id="IPR036412">
    <property type="entry name" value="HAD-like_sf"/>
</dbReference>